<dbReference type="UniPathway" id="UPA00084">
    <property type="reaction ID" value="UER00503"/>
</dbReference>
<gene>
    <name evidence="7" type="primary">pgsA_2</name>
    <name evidence="7" type="ORF">CLHOM_22910</name>
</gene>
<keyword evidence="3 5" id="KW-0808">Transferase</keyword>
<feature type="transmembrane region" description="Helical" evidence="6">
    <location>
        <begin position="86"/>
        <end position="105"/>
    </location>
</feature>
<evidence type="ECO:0000313" key="7">
    <source>
        <dbReference type="EMBL" id="KOA19185.1"/>
    </source>
</evidence>
<dbReference type="STRING" id="36844.SAMN04488501_10648"/>
<comment type="function">
    <text evidence="1">This protein catalyzes the committed step to the synthesis of the acidic phospholipids.</text>
</comment>
<dbReference type="Gene3D" id="1.20.120.1760">
    <property type="match status" value="1"/>
</dbReference>
<dbReference type="Pfam" id="PF01066">
    <property type="entry name" value="CDP-OH_P_transf"/>
    <property type="match status" value="1"/>
</dbReference>
<dbReference type="GO" id="GO:0016020">
    <property type="term" value="C:membrane"/>
    <property type="evidence" value="ECO:0007669"/>
    <property type="project" value="InterPro"/>
</dbReference>
<comment type="similarity">
    <text evidence="2 5">Belongs to the CDP-alcohol phosphatidyltransferase class-I family.</text>
</comment>
<dbReference type="PROSITE" id="PS00379">
    <property type="entry name" value="CDP_ALCOHOL_P_TRANSF"/>
    <property type="match status" value="1"/>
</dbReference>
<dbReference type="InterPro" id="IPR043130">
    <property type="entry name" value="CDP-OH_PTrfase_TM_dom"/>
</dbReference>
<evidence type="ECO:0000256" key="6">
    <source>
        <dbReference type="SAM" id="Phobius"/>
    </source>
</evidence>
<feature type="transmembrane region" description="Helical" evidence="6">
    <location>
        <begin position="60"/>
        <end position="80"/>
    </location>
</feature>
<dbReference type="AlphaFoldDB" id="A0A0L6Z899"/>
<evidence type="ECO:0000256" key="2">
    <source>
        <dbReference type="ARBA" id="ARBA00010441"/>
    </source>
</evidence>
<dbReference type="GO" id="GO:0006655">
    <property type="term" value="P:phosphatidylglycerol biosynthetic process"/>
    <property type="evidence" value="ECO:0007669"/>
    <property type="project" value="UniProtKB-UniPathway"/>
</dbReference>
<proteinExistence type="inferred from homology"/>
<keyword evidence="6" id="KW-0812">Transmembrane</keyword>
<dbReference type="EMBL" id="LHUR01000027">
    <property type="protein sequence ID" value="KOA19185.1"/>
    <property type="molecule type" value="Genomic_DNA"/>
</dbReference>
<evidence type="ECO:0000256" key="1">
    <source>
        <dbReference type="ARBA" id="ARBA00003973"/>
    </source>
</evidence>
<dbReference type="Proteomes" id="UP000037043">
    <property type="component" value="Unassembled WGS sequence"/>
</dbReference>
<keyword evidence="6" id="KW-0472">Membrane</keyword>
<protein>
    <recommendedName>
        <fullName evidence="4">Phosphatidylglycerophosphate synthase</fullName>
    </recommendedName>
</protein>
<organism evidence="7 8">
    <name type="scientific">Clostridium homopropionicum DSM 5847</name>
    <dbReference type="NCBI Taxonomy" id="1121318"/>
    <lineage>
        <taxon>Bacteria</taxon>
        <taxon>Bacillati</taxon>
        <taxon>Bacillota</taxon>
        <taxon>Clostridia</taxon>
        <taxon>Eubacteriales</taxon>
        <taxon>Clostridiaceae</taxon>
        <taxon>Clostridium</taxon>
    </lineage>
</organism>
<dbReference type="InterPro" id="IPR048254">
    <property type="entry name" value="CDP_ALCOHOL_P_TRANSF_CS"/>
</dbReference>
<feature type="transmembrane region" description="Helical" evidence="6">
    <location>
        <begin position="117"/>
        <end position="136"/>
    </location>
</feature>
<name>A0A0L6Z899_9CLOT</name>
<evidence type="ECO:0000313" key="8">
    <source>
        <dbReference type="Proteomes" id="UP000037043"/>
    </source>
</evidence>
<comment type="caution">
    <text evidence="7">The sequence shown here is derived from an EMBL/GenBank/DDBJ whole genome shotgun (WGS) entry which is preliminary data.</text>
</comment>
<reference evidence="8" key="1">
    <citation type="submission" date="2015-08" db="EMBL/GenBank/DDBJ databases">
        <title>Genome sequence of the strict anaerobe Clostridium homopropionicum LuHBu1 (DSM 5847T).</title>
        <authorList>
            <person name="Poehlein A."/>
            <person name="Beck M."/>
            <person name="Schiel-Bengelsdorf B."/>
            <person name="Bengelsdorf F.R."/>
            <person name="Daniel R."/>
            <person name="Duerre P."/>
        </authorList>
    </citation>
    <scope>NUCLEOTIDE SEQUENCE [LARGE SCALE GENOMIC DNA]</scope>
    <source>
        <strain evidence="8">DSM 5847</strain>
    </source>
</reference>
<sequence length="178" mass="20054">MKFVANYVSFSRIIFSLILLYIKPLSLYFYVIYIICGFSDILDGFIARKTGTASKLGAKLDSIADMIMVGVLLFLIYPIVNPAREIVIWIILIAIIRLAAMIVALKKYKTFASIHTYGNKITGIVLFIFPILLLYINTTVLMYIICLVASISAIEEFIIQLKSKQLDLNKKGILSKSK</sequence>
<dbReference type="InterPro" id="IPR000462">
    <property type="entry name" value="CDP-OH_P_trans"/>
</dbReference>
<dbReference type="RefSeq" id="WP_052221810.1">
    <property type="nucleotide sequence ID" value="NZ_LHUR01000027.1"/>
</dbReference>
<dbReference type="PATRIC" id="fig|1121318.3.peg.2304"/>
<dbReference type="InterPro" id="IPR004570">
    <property type="entry name" value="Phosphatidylglycerol_P_synth"/>
</dbReference>
<evidence type="ECO:0000256" key="3">
    <source>
        <dbReference type="ARBA" id="ARBA00022679"/>
    </source>
</evidence>
<accession>A0A0L6Z899</accession>
<evidence type="ECO:0000256" key="5">
    <source>
        <dbReference type="RuleBase" id="RU003750"/>
    </source>
</evidence>
<dbReference type="PIRSF" id="PIRSF000847">
    <property type="entry name" value="Phos_ph_gly_syn"/>
    <property type="match status" value="1"/>
</dbReference>
<evidence type="ECO:0000256" key="4">
    <source>
        <dbReference type="ARBA" id="ARBA00033018"/>
    </source>
</evidence>
<dbReference type="GO" id="GO:0008444">
    <property type="term" value="F:CDP-diacylglycerol-glycerol-3-phosphate 3-phosphatidyltransferase activity"/>
    <property type="evidence" value="ECO:0007669"/>
    <property type="project" value="InterPro"/>
</dbReference>
<keyword evidence="8" id="KW-1185">Reference proteome</keyword>
<keyword evidence="6" id="KW-1133">Transmembrane helix</keyword>